<dbReference type="Proteomes" id="UP000189705">
    <property type="component" value="Unplaced"/>
</dbReference>
<keyword evidence="4" id="KW-1015">Disulfide bond</keyword>
<organism evidence="9 10">
    <name type="scientific">Alligator sinensis</name>
    <name type="common">Chinese alligator</name>
    <dbReference type="NCBI Taxonomy" id="38654"/>
    <lineage>
        <taxon>Eukaryota</taxon>
        <taxon>Metazoa</taxon>
        <taxon>Chordata</taxon>
        <taxon>Craniata</taxon>
        <taxon>Vertebrata</taxon>
        <taxon>Euteleostomi</taxon>
        <taxon>Archelosauria</taxon>
        <taxon>Archosauria</taxon>
        <taxon>Crocodylia</taxon>
        <taxon>Alligatoridae</taxon>
        <taxon>Alligatorinae</taxon>
        <taxon>Alligator</taxon>
    </lineage>
</organism>
<gene>
    <name evidence="10" type="primary">LOC106723356</name>
</gene>
<evidence type="ECO:0000256" key="2">
    <source>
        <dbReference type="ARBA" id="ARBA00006570"/>
    </source>
</evidence>
<evidence type="ECO:0000256" key="3">
    <source>
        <dbReference type="ARBA" id="ARBA00022525"/>
    </source>
</evidence>
<protein>
    <submittedName>
        <fullName evidence="10">Phospholipase A2 inhibitor subunit gamma B-like</fullName>
    </submittedName>
</protein>
<feature type="transmembrane region" description="Helical" evidence="5">
    <location>
        <begin position="203"/>
        <end position="223"/>
    </location>
</feature>
<dbReference type="GeneID" id="106723356"/>
<keyword evidence="5" id="KW-1133">Transmembrane helix</keyword>
<feature type="domain" description="Phospholipase A2 inhibitor N-terminal" evidence="8">
    <location>
        <begin position="21"/>
        <end position="102"/>
    </location>
</feature>
<dbReference type="RefSeq" id="XP_025051407.1">
    <property type="nucleotide sequence ID" value="XM_025195622.1"/>
</dbReference>
<dbReference type="InterPro" id="IPR016054">
    <property type="entry name" value="LY6_UPA_recep-like"/>
</dbReference>
<keyword evidence="3" id="KW-0964">Secreted</keyword>
<dbReference type="GO" id="GO:0005576">
    <property type="term" value="C:extracellular region"/>
    <property type="evidence" value="ECO:0007669"/>
    <property type="project" value="UniProtKB-SubCell"/>
</dbReference>
<dbReference type="InterPro" id="IPR050918">
    <property type="entry name" value="CNF-like_PLA2_Inhibitor"/>
</dbReference>
<keyword evidence="5" id="KW-0812">Transmembrane</keyword>
<evidence type="ECO:0000256" key="6">
    <source>
        <dbReference type="SAM" id="SignalP"/>
    </source>
</evidence>
<dbReference type="STRING" id="38654.A0A3Q0FVW9"/>
<dbReference type="InterPro" id="IPR004126">
    <property type="entry name" value="PLipase_A2_inh_N"/>
</dbReference>
<dbReference type="GO" id="GO:0019834">
    <property type="term" value="F:phospholipase A2 inhibitor activity"/>
    <property type="evidence" value="ECO:0007669"/>
    <property type="project" value="UniProtKB-KW"/>
</dbReference>
<dbReference type="CDD" id="cd23572">
    <property type="entry name" value="TFP_LU_ECD_PINLYP_rpt2"/>
    <property type="match status" value="1"/>
</dbReference>
<comment type="similarity">
    <text evidence="2">Belongs to the CNF-like-inhibitor family.</text>
</comment>
<keyword evidence="9" id="KW-1185">Reference proteome</keyword>
<feature type="domain" description="UPAR/Ly6" evidence="7">
    <location>
        <begin position="115"/>
        <end position="180"/>
    </location>
</feature>
<evidence type="ECO:0000313" key="9">
    <source>
        <dbReference type="Proteomes" id="UP000189705"/>
    </source>
</evidence>
<evidence type="ECO:0000256" key="4">
    <source>
        <dbReference type="ARBA" id="ARBA00023157"/>
    </source>
</evidence>
<dbReference type="SUPFAM" id="SSF57302">
    <property type="entry name" value="Snake toxin-like"/>
    <property type="match status" value="2"/>
</dbReference>
<feature type="chain" id="PRO_5018298821" evidence="6">
    <location>
        <begin position="20"/>
        <end position="227"/>
    </location>
</feature>
<dbReference type="PANTHER" id="PTHR20914">
    <property type="entry name" value="LY6/PLAUR DOMAIN-CONTAINING PROTEIN 8"/>
    <property type="match status" value="1"/>
</dbReference>
<sequence length="227" mass="24424">MKAPVILYVLLAFLHQGSSLQCEVCRGDGHNCSGPMETCDPDHDTCAIIKGEAIVGGVKMLTYIKSCFISDVCRYAHYSMDYGRGIRQRNIIACCTGEACQTISVQLPPLNTTPNGLQCPACFSIGSSDCDTEIVYCAGSETYCFDTAASLLTGEVSVNISVKGCTTVSECTLTEGDRKAARIFSTDFAWQECKPAFPVTSKASGWILRATLFFTIIAGLILVKSMS</sequence>
<name>A0A3Q0FVW9_ALLSI</name>
<dbReference type="KEGG" id="asn:106723356"/>
<evidence type="ECO:0000259" key="7">
    <source>
        <dbReference type="Pfam" id="PF00021"/>
    </source>
</evidence>
<feature type="signal peptide" evidence="6">
    <location>
        <begin position="1"/>
        <end position="19"/>
    </location>
</feature>
<dbReference type="InParanoid" id="A0A3Q0FVW9"/>
<dbReference type="AlphaFoldDB" id="A0A3Q0FVW9"/>
<evidence type="ECO:0000259" key="8">
    <source>
        <dbReference type="Pfam" id="PF02988"/>
    </source>
</evidence>
<dbReference type="PANTHER" id="PTHR20914:SF30">
    <property type="entry name" value="LY6_PLAUR DOMAIN CONTAINING 9"/>
    <property type="match status" value="1"/>
</dbReference>
<dbReference type="InterPro" id="IPR045860">
    <property type="entry name" value="Snake_toxin-like_sf"/>
</dbReference>
<keyword evidence="5" id="KW-0472">Membrane</keyword>
<comment type="subcellular location">
    <subcellularLocation>
        <location evidence="1">Secreted</location>
    </subcellularLocation>
</comment>
<dbReference type="Pfam" id="PF02988">
    <property type="entry name" value="PLA2_inh"/>
    <property type="match status" value="1"/>
</dbReference>
<keyword evidence="10" id="KW-0593">Phospholipase A2 inhibitor</keyword>
<evidence type="ECO:0000313" key="10">
    <source>
        <dbReference type="RefSeq" id="XP_025051407.1"/>
    </source>
</evidence>
<dbReference type="Gene3D" id="2.10.60.10">
    <property type="entry name" value="CD59"/>
    <property type="match status" value="2"/>
</dbReference>
<proteinExistence type="inferred from homology"/>
<keyword evidence="6" id="KW-0732">Signal</keyword>
<reference evidence="10" key="1">
    <citation type="submission" date="2025-08" db="UniProtKB">
        <authorList>
            <consortium name="RefSeq"/>
        </authorList>
    </citation>
    <scope>IDENTIFICATION</scope>
</reference>
<dbReference type="CDD" id="cd23588">
    <property type="entry name" value="TFP_LU_ECD_PLIG"/>
    <property type="match status" value="1"/>
</dbReference>
<evidence type="ECO:0000256" key="5">
    <source>
        <dbReference type="SAM" id="Phobius"/>
    </source>
</evidence>
<dbReference type="GO" id="GO:0030154">
    <property type="term" value="P:cell differentiation"/>
    <property type="evidence" value="ECO:0007669"/>
    <property type="project" value="UniProtKB-ARBA"/>
</dbReference>
<accession>A0A3Q0FVW9</accession>
<evidence type="ECO:0000256" key="1">
    <source>
        <dbReference type="ARBA" id="ARBA00004613"/>
    </source>
</evidence>
<dbReference type="Pfam" id="PF00021">
    <property type="entry name" value="UPAR_LY6"/>
    <property type="match status" value="1"/>
</dbReference>